<dbReference type="Proteomes" id="UP000054485">
    <property type="component" value="Unassembled WGS sequence"/>
</dbReference>
<accession>A0A0D0BC61</accession>
<proteinExistence type="predicted"/>
<dbReference type="EMBL" id="KN835147">
    <property type="protein sequence ID" value="KIK47374.1"/>
    <property type="molecule type" value="Genomic_DNA"/>
</dbReference>
<dbReference type="HOGENOM" id="CLU_2980631_0_0_1"/>
<reference evidence="2" key="2">
    <citation type="submission" date="2015-01" db="EMBL/GenBank/DDBJ databases">
        <title>Evolutionary Origins and Diversification of the Mycorrhizal Mutualists.</title>
        <authorList>
            <consortium name="DOE Joint Genome Institute"/>
            <consortium name="Mycorrhizal Genomics Consortium"/>
            <person name="Kohler A."/>
            <person name="Kuo A."/>
            <person name="Nagy L.G."/>
            <person name="Floudas D."/>
            <person name="Copeland A."/>
            <person name="Barry K.W."/>
            <person name="Cichocki N."/>
            <person name="Veneault-Fourrey C."/>
            <person name="LaButti K."/>
            <person name="Lindquist E.A."/>
            <person name="Lipzen A."/>
            <person name="Lundell T."/>
            <person name="Morin E."/>
            <person name="Murat C."/>
            <person name="Riley R."/>
            <person name="Ohm R."/>
            <person name="Sun H."/>
            <person name="Tunlid A."/>
            <person name="Henrissat B."/>
            <person name="Grigoriev I.V."/>
            <person name="Hibbett D.S."/>
            <person name="Martin F."/>
        </authorList>
    </citation>
    <scope>NUCLEOTIDE SEQUENCE [LARGE SCALE GENOMIC DNA]</scope>
    <source>
        <strain evidence="2">UH-Slu-Lm8-n1</strain>
    </source>
</reference>
<name>A0A0D0BC61_9AGAM</name>
<evidence type="ECO:0000313" key="2">
    <source>
        <dbReference type="Proteomes" id="UP000054485"/>
    </source>
</evidence>
<evidence type="ECO:0000313" key="1">
    <source>
        <dbReference type="EMBL" id="KIK47374.1"/>
    </source>
</evidence>
<organism evidence="1 2">
    <name type="scientific">Suillus luteus UH-Slu-Lm8-n1</name>
    <dbReference type="NCBI Taxonomy" id="930992"/>
    <lineage>
        <taxon>Eukaryota</taxon>
        <taxon>Fungi</taxon>
        <taxon>Dikarya</taxon>
        <taxon>Basidiomycota</taxon>
        <taxon>Agaricomycotina</taxon>
        <taxon>Agaricomycetes</taxon>
        <taxon>Agaricomycetidae</taxon>
        <taxon>Boletales</taxon>
        <taxon>Suillineae</taxon>
        <taxon>Suillaceae</taxon>
        <taxon>Suillus</taxon>
    </lineage>
</organism>
<dbReference type="AlphaFoldDB" id="A0A0D0BC61"/>
<dbReference type="InParanoid" id="A0A0D0BC61"/>
<sequence>MDEYSSSMVGANKLNNLVLVDITVQNPRILALIVSPTFPKVKVEAVVFIRHSFDYKRH</sequence>
<keyword evidence="2" id="KW-1185">Reference proteome</keyword>
<reference evidence="1 2" key="1">
    <citation type="submission" date="2014-04" db="EMBL/GenBank/DDBJ databases">
        <authorList>
            <consortium name="DOE Joint Genome Institute"/>
            <person name="Kuo A."/>
            <person name="Ruytinx J."/>
            <person name="Rineau F."/>
            <person name="Colpaert J."/>
            <person name="Kohler A."/>
            <person name="Nagy L.G."/>
            <person name="Floudas D."/>
            <person name="Copeland A."/>
            <person name="Barry K.W."/>
            <person name="Cichocki N."/>
            <person name="Veneault-Fourrey C."/>
            <person name="LaButti K."/>
            <person name="Lindquist E.A."/>
            <person name="Lipzen A."/>
            <person name="Lundell T."/>
            <person name="Morin E."/>
            <person name="Murat C."/>
            <person name="Sun H."/>
            <person name="Tunlid A."/>
            <person name="Henrissat B."/>
            <person name="Grigoriev I.V."/>
            <person name="Hibbett D.S."/>
            <person name="Martin F."/>
            <person name="Nordberg H.P."/>
            <person name="Cantor M.N."/>
            <person name="Hua S.X."/>
        </authorList>
    </citation>
    <scope>NUCLEOTIDE SEQUENCE [LARGE SCALE GENOMIC DNA]</scope>
    <source>
        <strain evidence="1 2">UH-Slu-Lm8-n1</strain>
    </source>
</reference>
<protein>
    <submittedName>
        <fullName evidence="1">Uncharacterized protein</fullName>
    </submittedName>
</protein>
<dbReference type="OrthoDB" id="9374162at2759"/>
<gene>
    <name evidence="1" type="ORF">CY34DRAFT_799315</name>
</gene>